<dbReference type="GO" id="GO:0016491">
    <property type="term" value="F:oxidoreductase activity"/>
    <property type="evidence" value="ECO:0007669"/>
    <property type="project" value="UniProtKB-KW"/>
</dbReference>
<dbReference type="SUPFAM" id="SSF51735">
    <property type="entry name" value="NAD(P)-binding Rossmann-fold domains"/>
    <property type="match status" value="1"/>
</dbReference>
<evidence type="ECO:0000256" key="4">
    <source>
        <dbReference type="ARBA" id="ARBA00022857"/>
    </source>
</evidence>
<name>A0ABT0W4W8_9BACI</name>
<dbReference type="InterPro" id="IPR020904">
    <property type="entry name" value="Sc_DH/Rdtase_CS"/>
</dbReference>
<accession>A0ABT0W4W8</accession>
<dbReference type="InterPro" id="IPR036291">
    <property type="entry name" value="NAD(P)-bd_dom_sf"/>
</dbReference>
<keyword evidence="4" id="KW-0521">NADP</keyword>
<dbReference type="InterPro" id="IPR051721">
    <property type="entry name" value="Biopterin_syn/organic_redct"/>
</dbReference>
<sequence>MKYAIITGASRGMGEAIAKRMLEEQIAVVSVSRTENEEIRQLALENGLFYKHYSCNLSLEKEIQEVFMEIAHCIYQKKPNQIYLFNNAGVIEPIETVGNLDQTPIIRNIQVNLIAPILITNIFLNKGSLAGTTVHAINITSGAATRSIEGWSVYCSAKAGLNMFTQTTALELAEMKTNNKIIAFSPGIMDTKMQETIRSSSKGAFKELEKFIDYKEKSKLQKTEVVANALVDLVLNGSAESGKIYHVSDLLN</sequence>
<keyword evidence="5 6" id="KW-0560">Oxidoreductase</keyword>
<dbReference type="EC" id="1.1.1.320" evidence="6"/>
<evidence type="ECO:0000256" key="2">
    <source>
        <dbReference type="ARBA" id="ARBA00006484"/>
    </source>
</evidence>
<dbReference type="Gene3D" id="3.40.50.720">
    <property type="entry name" value="NAD(P)-binding Rossmann-like Domain"/>
    <property type="match status" value="1"/>
</dbReference>
<dbReference type="NCBIfam" id="NF005381">
    <property type="entry name" value="PRK06924.1"/>
    <property type="match status" value="1"/>
</dbReference>
<protein>
    <submittedName>
        <fullName evidence="6">(S)-benzoin forming benzil reductase</fullName>
        <ecNumber evidence="6">1.1.1.320</ecNumber>
    </submittedName>
</protein>
<evidence type="ECO:0000256" key="3">
    <source>
        <dbReference type="ARBA" id="ARBA00022490"/>
    </source>
</evidence>
<reference evidence="6 7" key="1">
    <citation type="submission" date="2022-06" db="EMBL/GenBank/DDBJ databases">
        <authorList>
            <person name="Jeon C.O."/>
        </authorList>
    </citation>
    <scope>NUCLEOTIDE SEQUENCE [LARGE SCALE GENOMIC DNA]</scope>
    <source>
        <strain evidence="6 7">KCTC 13943</strain>
    </source>
</reference>
<dbReference type="Pfam" id="PF00106">
    <property type="entry name" value="adh_short"/>
    <property type="match status" value="1"/>
</dbReference>
<dbReference type="PANTHER" id="PTHR44085">
    <property type="entry name" value="SEPIAPTERIN REDUCTASE"/>
    <property type="match status" value="1"/>
</dbReference>
<comment type="similarity">
    <text evidence="2">Belongs to the short-chain dehydrogenases/reductases (SDR) family.</text>
</comment>
<keyword evidence="3" id="KW-0963">Cytoplasm</keyword>
<dbReference type="PRINTS" id="PR00081">
    <property type="entry name" value="GDHRDH"/>
</dbReference>
<organism evidence="6 7">
    <name type="scientific">Neobacillus pocheonensis</name>
    <dbReference type="NCBI Taxonomy" id="363869"/>
    <lineage>
        <taxon>Bacteria</taxon>
        <taxon>Bacillati</taxon>
        <taxon>Bacillota</taxon>
        <taxon>Bacilli</taxon>
        <taxon>Bacillales</taxon>
        <taxon>Bacillaceae</taxon>
        <taxon>Neobacillus</taxon>
    </lineage>
</organism>
<evidence type="ECO:0000313" key="6">
    <source>
        <dbReference type="EMBL" id="MCM2531140.1"/>
    </source>
</evidence>
<proteinExistence type="inferred from homology"/>
<dbReference type="PROSITE" id="PS00061">
    <property type="entry name" value="ADH_SHORT"/>
    <property type="match status" value="1"/>
</dbReference>
<evidence type="ECO:0000256" key="5">
    <source>
        <dbReference type="ARBA" id="ARBA00023002"/>
    </source>
</evidence>
<dbReference type="EMBL" id="JAMQCR010000001">
    <property type="protein sequence ID" value="MCM2531140.1"/>
    <property type="molecule type" value="Genomic_DNA"/>
</dbReference>
<gene>
    <name evidence="6" type="ORF">NDK43_00150</name>
</gene>
<evidence type="ECO:0000256" key="1">
    <source>
        <dbReference type="ARBA" id="ARBA00004496"/>
    </source>
</evidence>
<keyword evidence="7" id="KW-1185">Reference proteome</keyword>
<dbReference type="Proteomes" id="UP001523262">
    <property type="component" value="Unassembled WGS sequence"/>
</dbReference>
<dbReference type="InterPro" id="IPR002347">
    <property type="entry name" value="SDR_fam"/>
</dbReference>
<comment type="subcellular location">
    <subcellularLocation>
        <location evidence="1">Cytoplasm</location>
    </subcellularLocation>
</comment>
<evidence type="ECO:0000313" key="7">
    <source>
        <dbReference type="Proteomes" id="UP001523262"/>
    </source>
</evidence>
<dbReference type="PANTHER" id="PTHR44085:SF2">
    <property type="entry name" value="SEPIAPTERIN REDUCTASE"/>
    <property type="match status" value="1"/>
</dbReference>
<comment type="caution">
    <text evidence="6">The sequence shown here is derived from an EMBL/GenBank/DDBJ whole genome shotgun (WGS) entry which is preliminary data.</text>
</comment>